<evidence type="ECO:0008006" key="4">
    <source>
        <dbReference type="Google" id="ProtNLM"/>
    </source>
</evidence>
<protein>
    <recommendedName>
        <fullName evidence="4">Bacteriocin-associated integral membrane protein</fullName>
    </recommendedName>
</protein>
<name>A0A917N4I4_9ENTE</name>
<dbReference type="AlphaFoldDB" id="A0A917N4I4"/>
<feature type="transmembrane region" description="Helical" evidence="1">
    <location>
        <begin position="209"/>
        <end position="230"/>
    </location>
</feature>
<organism evidence="2 3">
    <name type="scientific">Enterococcus alcedinis</name>
    <dbReference type="NCBI Taxonomy" id="1274384"/>
    <lineage>
        <taxon>Bacteria</taxon>
        <taxon>Bacillati</taxon>
        <taxon>Bacillota</taxon>
        <taxon>Bacilli</taxon>
        <taxon>Lactobacillales</taxon>
        <taxon>Enterococcaceae</taxon>
        <taxon>Enterococcus</taxon>
    </lineage>
</organism>
<keyword evidence="3" id="KW-1185">Reference proteome</keyword>
<feature type="transmembrane region" description="Helical" evidence="1">
    <location>
        <begin position="540"/>
        <end position="562"/>
    </location>
</feature>
<reference evidence="2" key="2">
    <citation type="submission" date="2020-09" db="EMBL/GenBank/DDBJ databases">
        <authorList>
            <person name="Sun Q."/>
            <person name="Sedlacek I."/>
        </authorList>
    </citation>
    <scope>NUCLEOTIDE SEQUENCE</scope>
    <source>
        <strain evidence="2">CCM 8433</strain>
    </source>
</reference>
<keyword evidence="1" id="KW-1133">Transmembrane helix</keyword>
<gene>
    <name evidence="2" type="ORF">GCM10011482_07130</name>
</gene>
<feature type="transmembrane region" description="Helical" evidence="1">
    <location>
        <begin position="592"/>
        <end position="613"/>
    </location>
</feature>
<evidence type="ECO:0000313" key="2">
    <source>
        <dbReference type="EMBL" id="GGI65059.1"/>
    </source>
</evidence>
<feature type="transmembrane region" description="Helical" evidence="1">
    <location>
        <begin position="619"/>
        <end position="639"/>
    </location>
</feature>
<feature type="transmembrane region" description="Helical" evidence="1">
    <location>
        <begin position="282"/>
        <end position="306"/>
    </location>
</feature>
<dbReference type="InterPro" id="IPR006541">
    <property type="entry name" value="Bacteriocin_ass"/>
</dbReference>
<feature type="transmembrane region" description="Helical" evidence="1">
    <location>
        <begin position="242"/>
        <end position="262"/>
    </location>
</feature>
<keyword evidence="1" id="KW-0812">Transmembrane</keyword>
<keyword evidence="1" id="KW-0472">Membrane</keyword>
<sequence>MKKIKYLLAFILFFIGFSFSGESFMLYLDTFEENFPQTTLFKPVSVSDEEMKSDLTLAANRNNIQFFAYQEKLTGAKQTDIYIYTTQETKEELKNHAAISEKEYMSLLLGKATIHLEDWQTIPQMETVDKIYLLGDEENLQQFKSELVDKYAGNFPRMVTSSNESARNVLFVWMILLILLLFFTYYDILFMRKEILVKVVFGEELKYLVLKNILIDTFLTSVFFVSAYFFTSFFTNTRFERVSVLIAFSLFLLFNAALYTTLFRTNLKEAFSNTQNERRLLLVNYMVKVVSLLLTITVTSSCLALFSESWQYAQQKDFFKIYQNFSYVKLHLLPKDETNDSFVALNEQSANLREQFYQEYANQSLQLVNLSYADFRITKPTVLLNSAAIPYLIEQLPELRSYSFTEGIHYFFPKKYQMDQELQQTTSEVIQDYIETSNHAENFSTYEDSTKIMSIDGKNYFNRSRYLKNPIIILNHTLPDASDLERNLRRAYYAYDVMYQLTDDAFDSFIKQNHLENELAEKTNVEDVYQYHWQFLKRSALIATVLFFFTIFLEMIVISLVLKLEYRVHAMELSLKKLLGYSIWSRNQKMTLMTLSASLLSTISAIVMNQWLQIAEARYILYGGLLVLVVELLFIAIHIKRMDQSEIPKILKGGAL</sequence>
<evidence type="ECO:0000313" key="3">
    <source>
        <dbReference type="Proteomes" id="UP000622610"/>
    </source>
</evidence>
<evidence type="ECO:0000256" key="1">
    <source>
        <dbReference type="SAM" id="Phobius"/>
    </source>
</evidence>
<accession>A0A917N4I4</accession>
<proteinExistence type="predicted"/>
<dbReference type="Pfam" id="PF07242">
    <property type="entry name" value="DUF1430"/>
    <property type="match status" value="1"/>
</dbReference>
<dbReference type="EMBL" id="BMDT01000002">
    <property type="protein sequence ID" value="GGI65059.1"/>
    <property type="molecule type" value="Genomic_DNA"/>
</dbReference>
<feature type="transmembrane region" description="Helical" evidence="1">
    <location>
        <begin position="170"/>
        <end position="188"/>
    </location>
</feature>
<dbReference type="RefSeq" id="WP_188366903.1">
    <property type="nucleotide sequence ID" value="NZ_BMDT01000002.1"/>
</dbReference>
<reference evidence="2" key="1">
    <citation type="journal article" date="2014" name="Int. J. Syst. Evol. Microbiol.">
        <title>Complete genome sequence of Corynebacterium casei LMG S-19264T (=DSM 44701T), isolated from a smear-ripened cheese.</title>
        <authorList>
            <consortium name="US DOE Joint Genome Institute (JGI-PGF)"/>
            <person name="Walter F."/>
            <person name="Albersmeier A."/>
            <person name="Kalinowski J."/>
            <person name="Ruckert C."/>
        </authorList>
    </citation>
    <scope>NUCLEOTIDE SEQUENCE</scope>
    <source>
        <strain evidence="2">CCM 8433</strain>
    </source>
</reference>
<comment type="caution">
    <text evidence="2">The sequence shown here is derived from an EMBL/GenBank/DDBJ whole genome shotgun (WGS) entry which is preliminary data.</text>
</comment>
<dbReference type="Proteomes" id="UP000622610">
    <property type="component" value="Unassembled WGS sequence"/>
</dbReference>